<dbReference type="InterPro" id="IPR005162">
    <property type="entry name" value="Retrotrans_gag_dom"/>
</dbReference>
<feature type="domain" description="Retrotransposon gag" evidence="2">
    <location>
        <begin position="87"/>
        <end position="171"/>
    </location>
</feature>
<gene>
    <name evidence="3" type="ORF">ALMOND_2B018425</name>
</gene>
<accession>A0A5E4FWY8</accession>
<proteinExistence type="predicted"/>
<dbReference type="AlphaFoldDB" id="A0A5E4FWY8"/>
<dbReference type="OMA" id="SEAIWEP"/>
<name>A0A5E4FWY8_PRUDU</name>
<evidence type="ECO:0000313" key="3">
    <source>
        <dbReference type="EMBL" id="VVA31953.1"/>
    </source>
</evidence>
<feature type="region of interest" description="Disordered" evidence="1">
    <location>
        <begin position="208"/>
        <end position="246"/>
    </location>
</feature>
<protein>
    <submittedName>
        <fullName evidence="3">PREDICTED: retrotransposon</fullName>
    </submittedName>
</protein>
<dbReference type="Gramene" id="VVA31953">
    <property type="protein sequence ID" value="VVA31953"/>
    <property type="gene ID" value="Prudul26B018425"/>
</dbReference>
<dbReference type="Pfam" id="PF03732">
    <property type="entry name" value="Retrotrans_gag"/>
    <property type="match status" value="1"/>
</dbReference>
<evidence type="ECO:0000313" key="4">
    <source>
        <dbReference type="Proteomes" id="UP000327085"/>
    </source>
</evidence>
<feature type="non-terminal residue" evidence="3">
    <location>
        <position position="1"/>
    </location>
</feature>
<feature type="compositionally biased region" description="Basic and acidic residues" evidence="1">
    <location>
        <begin position="213"/>
        <end position="231"/>
    </location>
</feature>
<dbReference type="PANTHER" id="PTHR33223:SF6">
    <property type="entry name" value="CCHC-TYPE DOMAIN-CONTAINING PROTEIN"/>
    <property type="match status" value="1"/>
</dbReference>
<dbReference type="Proteomes" id="UP000327085">
    <property type="component" value="Chromosome 6"/>
</dbReference>
<reference evidence="4" key="1">
    <citation type="journal article" date="2020" name="Plant J.">
        <title>Transposons played a major role in the diversification between the closely related almond and peach genomes: results from the almond genome sequence.</title>
        <authorList>
            <person name="Alioto T."/>
            <person name="Alexiou K.G."/>
            <person name="Bardil A."/>
            <person name="Barteri F."/>
            <person name="Castanera R."/>
            <person name="Cruz F."/>
            <person name="Dhingra A."/>
            <person name="Duval H."/>
            <person name="Fernandez I Marti A."/>
            <person name="Frias L."/>
            <person name="Galan B."/>
            <person name="Garcia J.L."/>
            <person name="Howad W."/>
            <person name="Gomez-Garrido J."/>
            <person name="Gut M."/>
            <person name="Julca I."/>
            <person name="Morata J."/>
            <person name="Puigdomenech P."/>
            <person name="Ribeca P."/>
            <person name="Rubio Cabetas M.J."/>
            <person name="Vlasova A."/>
            <person name="Wirthensohn M."/>
            <person name="Garcia-Mas J."/>
            <person name="Gabaldon T."/>
            <person name="Casacuberta J.M."/>
            <person name="Arus P."/>
        </authorList>
    </citation>
    <scope>NUCLEOTIDE SEQUENCE [LARGE SCALE GENOMIC DNA]</scope>
    <source>
        <strain evidence="4">cv. Texas</strain>
    </source>
</reference>
<feature type="non-terminal residue" evidence="3">
    <location>
        <position position="426"/>
    </location>
</feature>
<evidence type="ECO:0000259" key="2">
    <source>
        <dbReference type="Pfam" id="PF03732"/>
    </source>
</evidence>
<evidence type="ECO:0000256" key="1">
    <source>
        <dbReference type="SAM" id="MobiDB-lite"/>
    </source>
</evidence>
<sequence>EESAAAGKESEQKGPSFVTQEDVVAMLEKELSRSQEDWKYIPQPPYPSSLLQQPYPKGYETPNFHVSRFIDALGPHAGDYNLRLREFSKSLTDRAYTWYMTLAPGSIRSWDDLAGRFCKKYFQHEERVTATQLNNTCHKHGEDPVDFVRRFRDLALDYYDEKDEEALVEICISNIVADYRVYLENIGISQFYRLLEAVRKTSMSVKPTGQRTWRNEKKEAHQTLAVDDKPSNDYSARKRKDRETYPPLPCKDEEFHAILDTMIADGAIKPLRPYKVPTREEKNDPRKILHGKIHEGVLELPSKRQIIDEDPLPKRRGKEIVAVITCSGDLLDDDEPCHPWRDDPKPSEAIWEPCGNMEKAFWQKYSKPPSYDAPWPLAQGWDDYTADKAFTLGERCLGAFAGQRETAAVTFHALTEAETTVMERYL</sequence>
<dbReference type="InParanoid" id="A0A5E4FWY8"/>
<organism evidence="3 4">
    <name type="scientific">Prunus dulcis</name>
    <name type="common">Almond</name>
    <name type="synonym">Amygdalus dulcis</name>
    <dbReference type="NCBI Taxonomy" id="3755"/>
    <lineage>
        <taxon>Eukaryota</taxon>
        <taxon>Viridiplantae</taxon>
        <taxon>Streptophyta</taxon>
        <taxon>Embryophyta</taxon>
        <taxon>Tracheophyta</taxon>
        <taxon>Spermatophyta</taxon>
        <taxon>Magnoliopsida</taxon>
        <taxon>eudicotyledons</taxon>
        <taxon>Gunneridae</taxon>
        <taxon>Pentapetalae</taxon>
        <taxon>rosids</taxon>
        <taxon>fabids</taxon>
        <taxon>Rosales</taxon>
        <taxon>Rosaceae</taxon>
        <taxon>Amygdaloideae</taxon>
        <taxon>Amygdaleae</taxon>
        <taxon>Prunus</taxon>
    </lineage>
</organism>
<dbReference type="PANTHER" id="PTHR33223">
    <property type="entry name" value="CCHC-TYPE DOMAIN-CONTAINING PROTEIN"/>
    <property type="match status" value="1"/>
</dbReference>
<dbReference type="EMBL" id="CABIKO010000232">
    <property type="protein sequence ID" value="VVA31953.1"/>
    <property type="molecule type" value="Genomic_DNA"/>
</dbReference>